<evidence type="ECO:0000256" key="5">
    <source>
        <dbReference type="SAM" id="SignalP"/>
    </source>
</evidence>
<evidence type="ECO:0000259" key="6">
    <source>
        <dbReference type="Pfam" id="PF00593"/>
    </source>
</evidence>
<dbReference type="InterPro" id="IPR012910">
    <property type="entry name" value="Plug_dom"/>
</dbReference>
<dbReference type="RefSeq" id="WP_310073072.1">
    <property type="nucleotide sequence ID" value="NZ_JAVDVX010000004.1"/>
</dbReference>
<evidence type="ECO:0000256" key="4">
    <source>
        <dbReference type="RuleBase" id="RU003357"/>
    </source>
</evidence>
<evidence type="ECO:0000256" key="1">
    <source>
        <dbReference type="ARBA" id="ARBA00004442"/>
    </source>
</evidence>
<dbReference type="InterPro" id="IPR037066">
    <property type="entry name" value="Plug_dom_sf"/>
</dbReference>
<feature type="chain" id="PRO_5046039244" evidence="5">
    <location>
        <begin position="34"/>
        <end position="1010"/>
    </location>
</feature>
<keyword evidence="8" id="KW-0675">Receptor</keyword>
<gene>
    <name evidence="8" type="ORF">J2X05_002637</name>
</gene>
<evidence type="ECO:0000256" key="3">
    <source>
        <dbReference type="ARBA" id="ARBA00023237"/>
    </source>
</evidence>
<evidence type="ECO:0000313" key="8">
    <source>
        <dbReference type="EMBL" id="MDR7090613.1"/>
    </source>
</evidence>
<name>A0ABU1UZX5_9GAMM</name>
<dbReference type="EMBL" id="JAVDVX010000004">
    <property type="protein sequence ID" value="MDR7090613.1"/>
    <property type="molecule type" value="Genomic_DNA"/>
</dbReference>
<dbReference type="Pfam" id="PF07715">
    <property type="entry name" value="Plug"/>
    <property type="match status" value="1"/>
</dbReference>
<accession>A0ABU1UZX5</accession>
<evidence type="ECO:0000259" key="7">
    <source>
        <dbReference type="Pfam" id="PF07715"/>
    </source>
</evidence>
<comment type="subcellular location">
    <subcellularLocation>
        <location evidence="1 4">Cell outer membrane</location>
    </subcellularLocation>
</comment>
<feature type="signal peptide" evidence="5">
    <location>
        <begin position="1"/>
        <end position="33"/>
    </location>
</feature>
<dbReference type="Gene3D" id="2.170.130.10">
    <property type="entry name" value="TonB-dependent receptor, plug domain"/>
    <property type="match status" value="1"/>
</dbReference>
<reference evidence="8 9" key="1">
    <citation type="submission" date="2023-07" db="EMBL/GenBank/DDBJ databases">
        <title>Sorghum-associated microbial communities from plants grown in Nebraska, USA.</title>
        <authorList>
            <person name="Schachtman D."/>
        </authorList>
    </citation>
    <scope>NUCLEOTIDE SEQUENCE [LARGE SCALE GENOMIC DNA]</scope>
    <source>
        <strain evidence="8 9">BE190</strain>
    </source>
</reference>
<dbReference type="SUPFAM" id="SSF56935">
    <property type="entry name" value="Porins"/>
    <property type="match status" value="1"/>
</dbReference>
<comment type="similarity">
    <text evidence="4">Belongs to the TonB-dependent receptor family.</text>
</comment>
<dbReference type="Pfam" id="PF00593">
    <property type="entry name" value="TonB_dep_Rec_b-barrel"/>
    <property type="match status" value="1"/>
</dbReference>
<feature type="domain" description="TonB-dependent receptor-like beta-barrel" evidence="6">
    <location>
        <begin position="444"/>
        <end position="977"/>
    </location>
</feature>
<organism evidence="8 9">
    <name type="scientific">Cellvibrio fibrivorans</name>
    <dbReference type="NCBI Taxonomy" id="126350"/>
    <lineage>
        <taxon>Bacteria</taxon>
        <taxon>Pseudomonadati</taxon>
        <taxon>Pseudomonadota</taxon>
        <taxon>Gammaproteobacteria</taxon>
        <taxon>Cellvibrionales</taxon>
        <taxon>Cellvibrionaceae</taxon>
        <taxon>Cellvibrio</taxon>
    </lineage>
</organism>
<dbReference type="NCBIfam" id="TIGR01782">
    <property type="entry name" value="TonB-Xanth-Caul"/>
    <property type="match status" value="1"/>
</dbReference>
<dbReference type="PANTHER" id="PTHR40980:SF3">
    <property type="entry name" value="TONB-DEPENDENT RECEPTOR-LIKE BETA-BARREL DOMAIN-CONTAINING PROTEIN"/>
    <property type="match status" value="1"/>
</dbReference>
<feature type="domain" description="TonB-dependent receptor plug" evidence="7">
    <location>
        <begin position="58"/>
        <end position="167"/>
    </location>
</feature>
<keyword evidence="5" id="KW-0732">Signal</keyword>
<keyword evidence="3" id="KW-0998">Cell outer membrane</keyword>
<keyword evidence="9" id="KW-1185">Reference proteome</keyword>
<sequence>MNSFKHNNKSRVFARSLLALSISSSLYGGVAIAAEEQMVEEVVVTGIRASVQRAMDVKRNAAGVVDAISAEDMGKFPDTNLAESLQRITGVSISRSNGEGSQITVRGFGGSNNMVTLNGRTLPSGGSTAAYGGGTIGRAFDFGNLASESVKAVEVYKTGKASVATGGIGATVNIITNKPIETDGLVGTVGGKLVNDSTNERGDDITPELSGLVSFANDDQTLGVSLSASHQVRDSGQSGLTENNWNIRQWVTPGQPGSLSTLNSAEIINPPEVGQLYALPNDLRYHFVDNHRERNNAQLTLQFKPTEKLLGTLDYTYAENQIEEARGDKTVWLQGNITKIVFDKNPDVAGPLSLEQAWNFPKDNSYAQTSGNVTNTLKSLGVNLEFEATDRLTLMVDAHDSELEGGPEEAYGSAVRSGMAVAIGSYTTFDFSKKLPQVTNLINDSVKGNNNGIADIGDVSSTVFDFTYARQKMDVSQVKFDAKYEFDSFILEGGVETRNMQSAQQQSSWQKQGGGNSVAFPMDIPDELIENYNYVGGFDDFNTAGYQTDGFRADAVKLAEWGAATYGAKAAVPWGVAYNPNFSTNTIIEEETAAAYVQFGFESELFSRPVNLLAGVRYETTDVASSNSMLVPTEVTWTDNNDFLLVRSTTPTMYAQKSDYDNLLPSVDFDIALTSEIKARASYSTTISRAGYGNLTSGATISATGGLNQPTGLGGQPVASSQNPALLPLESDNFDVSVEYYFDDASYVSIGFFEKHVENFIGSEQVYENHFGLLDATAGPRAQQAAAALQAINQPVTEDSLFVMTAILDNPQDFPNGAADFKTPAQDPTFWGSVATKYDISPEAGDPELLYLTTKPINNKEAKINGVELAAQHFFGESGFGIQGNYTIVNGDIGYNNASPTNITQFALTGLSDTANLVLMYENEVLQARVAYNWRDAYLAGYTSSNPTYVEDYAQIDMNVSYEVTDNITLSFEGLNLTGEDSRAHGRTELLVWNIYDLGPRYQLGARYDF</sequence>
<keyword evidence="4" id="KW-0798">TonB box</keyword>
<proteinExistence type="inferred from homology"/>
<comment type="caution">
    <text evidence="8">The sequence shown here is derived from an EMBL/GenBank/DDBJ whole genome shotgun (WGS) entry which is preliminary data.</text>
</comment>
<evidence type="ECO:0000313" key="9">
    <source>
        <dbReference type="Proteomes" id="UP001253595"/>
    </source>
</evidence>
<dbReference type="InterPro" id="IPR036942">
    <property type="entry name" value="Beta-barrel_TonB_sf"/>
</dbReference>
<protein>
    <submittedName>
        <fullName evidence="8">TonB-dependent receptor</fullName>
    </submittedName>
</protein>
<evidence type="ECO:0000256" key="2">
    <source>
        <dbReference type="ARBA" id="ARBA00023136"/>
    </source>
</evidence>
<keyword evidence="2 4" id="KW-0472">Membrane</keyword>
<dbReference type="PANTHER" id="PTHR40980">
    <property type="entry name" value="PLUG DOMAIN-CONTAINING PROTEIN"/>
    <property type="match status" value="1"/>
</dbReference>
<dbReference type="InterPro" id="IPR000531">
    <property type="entry name" value="Beta-barrel_TonB"/>
</dbReference>
<dbReference type="Proteomes" id="UP001253595">
    <property type="component" value="Unassembled WGS sequence"/>
</dbReference>
<dbReference type="InterPro" id="IPR010104">
    <property type="entry name" value="TonB_rcpt_bac"/>
</dbReference>
<dbReference type="Gene3D" id="2.40.170.20">
    <property type="entry name" value="TonB-dependent receptor, beta-barrel domain"/>
    <property type="match status" value="1"/>
</dbReference>